<evidence type="ECO:0000256" key="1">
    <source>
        <dbReference type="SAM" id="MobiDB-lite"/>
    </source>
</evidence>
<dbReference type="Proteomes" id="UP000054600">
    <property type="component" value="Unassembled WGS sequence"/>
</dbReference>
<dbReference type="AlphaFoldDB" id="A0A0W0YJZ6"/>
<feature type="compositionally biased region" description="Basic and acidic residues" evidence="1">
    <location>
        <begin position="1"/>
        <end position="14"/>
    </location>
</feature>
<dbReference type="OrthoDB" id="9885223at2"/>
<name>A0A0W0YJZ6_9GAMM</name>
<reference evidence="2 3" key="1">
    <citation type="submission" date="2015-11" db="EMBL/GenBank/DDBJ databases">
        <title>Genomic analysis of 38 Legionella species identifies large and diverse effector repertoires.</title>
        <authorList>
            <person name="Burstein D."/>
            <person name="Amaro F."/>
            <person name="Zusman T."/>
            <person name="Lifshitz Z."/>
            <person name="Cohen O."/>
            <person name="Gilbert J.A."/>
            <person name="Pupko T."/>
            <person name="Shuman H.A."/>
            <person name="Segal G."/>
        </authorList>
    </citation>
    <scope>NUCLEOTIDE SEQUENCE [LARGE SCALE GENOMIC DNA]</scope>
    <source>
        <strain evidence="2 3">ATCC 49655</strain>
    </source>
</reference>
<gene>
    <name evidence="2" type="ORF">Lsha_2598</name>
</gene>
<dbReference type="RefSeq" id="WP_018577300.1">
    <property type="nucleotide sequence ID" value="NZ_KB892399.1"/>
</dbReference>
<dbReference type="PATRIC" id="fig|1122169.6.peg.2999"/>
<accession>A0A0W0YJZ6</accession>
<evidence type="ECO:0000313" key="3">
    <source>
        <dbReference type="Proteomes" id="UP000054600"/>
    </source>
</evidence>
<keyword evidence="3" id="KW-1185">Reference proteome</keyword>
<protein>
    <submittedName>
        <fullName evidence="2">Uncharacterized protein</fullName>
    </submittedName>
</protein>
<evidence type="ECO:0000313" key="2">
    <source>
        <dbReference type="EMBL" id="KTD57216.1"/>
    </source>
</evidence>
<feature type="compositionally biased region" description="Low complexity" evidence="1">
    <location>
        <begin position="18"/>
        <end position="31"/>
    </location>
</feature>
<feature type="region of interest" description="Disordered" evidence="1">
    <location>
        <begin position="1"/>
        <end position="108"/>
    </location>
</feature>
<feature type="compositionally biased region" description="Basic and acidic residues" evidence="1">
    <location>
        <begin position="75"/>
        <end position="84"/>
    </location>
</feature>
<dbReference type="STRING" id="1122169.Lsha_2598"/>
<dbReference type="EMBL" id="LNYW01000069">
    <property type="protein sequence ID" value="KTD57216.1"/>
    <property type="molecule type" value="Genomic_DNA"/>
</dbReference>
<comment type="caution">
    <text evidence="2">The sequence shown here is derived from an EMBL/GenBank/DDBJ whole genome shotgun (WGS) entry which is preliminary data.</text>
</comment>
<organism evidence="2 3">
    <name type="scientific">Legionella shakespearei DSM 23087</name>
    <dbReference type="NCBI Taxonomy" id="1122169"/>
    <lineage>
        <taxon>Bacteria</taxon>
        <taxon>Pseudomonadati</taxon>
        <taxon>Pseudomonadota</taxon>
        <taxon>Gammaproteobacteria</taxon>
        <taxon>Legionellales</taxon>
        <taxon>Legionellaceae</taxon>
        <taxon>Legionella</taxon>
    </lineage>
</organism>
<proteinExistence type="predicted"/>
<sequence>MLTKKDSTIAKNDTEEQSSSLPNSSSFMMLFSRRKRSSSHPLSRTSALEGDVGDDLIKPETATSPRGFIPGLDFNQKEYDEKDAGAPIPSAELTSPRLFTPRNKPLSRAASTEAGITIAECQCEENRPAVASL</sequence>